<dbReference type="EMBL" id="JACRTJ010000012">
    <property type="protein sequence ID" value="MBC8598599.1"/>
    <property type="molecule type" value="Genomic_DNA"/>
</dbReference>
<feature type="domain" description="Rhodanese" evidence="3">
    <location>
        <begin position="82"/>
        <end position="183"/>
    </location>
</feature>
<evidence type="ECO:0000313" key="4">
    <source>
        <dbReference type="EMBL" id="MBC8598599.1"/>
    </source>
</evidence>
<feature type="domain" description="Rhodanese" evidence="3">
    <location>
        <begin position="210"/>
        <end position="311"/>
    </location>
</feature>
<keyword evidence="2" id="KW-0732">Signal</keyword>
<name>A0ABR7NRU6_9FIRM</name>
<evidence type="ECO:0000256" key="2">
    <source>
        <dbReference type="SAM" id="SignalP"/>
    </source>
</evidence>
<dbReference type="InterPro" id="IPR001763">
    <property type="entry name" value="Rhodanese-like_dom"/>
</dbReference>
<dbReference type="PANTHER" id="PTHR44542:SF14">
    <property type="entry name" value="PROTEIN HIGH ARSENIC CONTENT 1, MITOCHONDRIAL-RELATED"/>
    <property type="match status" value="1"/>
</dbReference>
<protein>
    <recommendedName>
        <fullName evidence="3">Rhodanese domain-containing protein</fullName>
    </recommendedName>
</protein>
<feature type="signal peptide" evidence="2">
    <location>
        <begin position="1"/>
        <end position="19"/>
    </location>
</feature>
<dbReference type="RefSeq" id="WP_262427173.1">
    <property type="nucleotide sequence ID" value="NZ_JACRTJ010000012.1"/>
</dbReference>
<organism evidence="4 5">
    <name type="scientific">Enterocloster hominis</name>
    <name type="common">ex Liu et al. 2021</name>
    <dbReference type="NCBI Taxonomy" id="2763663"/>
    <lineage>
        <taxon>Bacteria</taxon>
        <taxon>Bacillati</taxon>
        <taxon>Bacillota</taxon>
        <taxon>Clostridia</taxon>
        <taxon>Lachnospirales</taxon>
        <taxon>Lachnospiraceae</taxon>
        <taxon>Enterocloster</taxon>
    </lineage>
</organism>
<dbReference type="CDD" id="cd00158">
    <property type="entry name" value="RHOD"/>
    <property type="match status" value="2"/>
</dbReference>
<dbReference type="PROSITE" id="PS50206">
    <property type="entry name" value="RHODANESE_3"/>
    <property type="match status" value="2"/>
</dbReference>
<dbReference type="InterPro" id="IPR044684">
    <property type="entry name" value="STR17/STR18/HARC1-like"/>
</dbReference>
<evidence type="ECO:0000313" key="5">
    <source>
        <dbReference type="Proteomes" id="UP000647491"/>
    </source>
</evidence>
<dbReference type="Proteomes" id="UP000647491">
    <property type="component" value="Unassembled WGS sequence"/>
</dbReference>
<dbReference type="InterPro" id="IPR036873">
    <property type="entry name" value="Rhodanese-like_dom_sf"/>
</dbReference>
<comment type="caution">
    <text evidence="4">The sequence shown here is derived from an EMBL/GenBank/DDBJ whole genome shotgun (WGS) entry which is preliminary data.</text>
</comment>
<feature type="chain" id="PRO_5047524090" description="Rhodanese domain-containing protein" evidence="2">
    <location>
        <begin position="20"/>
        <end position="312"/>
    </location>
</feature>
<keyword evidence="5" id="KW-1185">Reference proteome</keyword>
<feature type="compositionally biased region" description="Basic and acidic residues" evidence="1">
    <location>
        <begin position="40"/>
        <end position="62"/>
    </location>
</feature>
<evidence type="ECO:0000256" key="1">
    <source>
        <dbReference type="SAM" id="MobiDB-lite"/>
    </source>
</evidence>
<dbReference type="PANTHER" id="PTHR44542">
    <property type="entry name" value="THIOSULFATE SULFURTRANSFERASE 18"/>
    <property type="match status" value="1"/>
</dbReference>
<dbReference type="Pfam" id="PF00581">
    <property type="entry name" value="Rhodanese"/>
    <property type="match status" value="2"/>
</dbReference>
<gene>
    <name evidence="4" type="ORF">H8708_05020</name>
</gene>
<accession>A0ABR7NRU6</accession>
<reference evidence="4 5" key="1">
    <citation type="submission" date="2020-08" db="EMBL/GenBank/DDBJ databases">
        <title>Genome public.</title>
        <authorList>
            <person name="Liu C."/>
            <person name="Sun Q."/>
        </authorList>
    </citation>
    <scope>NUCLEOTIDE SEQUENCE [LARGE SCALE GENOMIC DNA]</scope>
    <source>
        <strain evidence="4 5">BX10</strain>
    </source>
</reference>
<evidence type="ECO:0000259" key="3">
    <source>
        <dbReference type="PROSITE" id="PS50206"/>
    </source>
</evidence>
<dbReference type="SUPFAM" id="SSF52821">
    <property type="entry name" value="Rhodanese/Cell cycle control phosphatase"/>
    <property type="match status" value="2"/>
</dbReference>
<dbReference type="Gene3D" id="3.40.250.10">
    <property type="entry name" value="Rhodanese-like domain"/>
    <property type="match status" value="2"/>
</dbReference>
<dbReference type="SMART" id="SM00450">
    <property type="entry name" value="RHOD"/>
    <property type="match status" value="2"/>
</dbReference>
<feature type="region of interest" description="Disordered" evidence="1">
    <location>
        <begin position="38"/>
        <end position="62"/>
    </location>
</feature>
<proteinExistence type="predicted"/>
<sequence>MRKMTSLLLAAGMTMALLSGCGGGTEAKETTAAQTTAAETKAEETTAAESKEAETKAAEVKAPEKDVEMQYMSVEDAHSNLGKDGYTFLDVRKAEDHKTSCVPGSVGVDMDAAKGGDFQAGVTAMQPIVDEHDDNLVIICYSGKSYAQATTNVLSALGYDMSKVYTLEGGYKAWTKAYADEVEVAQEIKAPEKDVEMQYMTVEEAAEKAGADGYTFFDVRKAADYAEGHIPGAVSADMDAAKEGDFNAGVSTMQVATRDMDDTLVLVCYSGKRYAQATTNVLSALGYDMSKVYTLEGGFTKWSETYPDQIEK</sequence>
<dbReference type="PROSITE" id="PS51257">
    <property type="entry name" value="PROKAR_LIPOPROTEIN"/>
    <property type="match status" value="1"/>
</dbReference>